<evidence type="ECO:0000313" key="2">
    <source>
        <dbReference type="Proteomes" id="UP001432027"/>
    </source>
</evidence>
<accession>A0AAV5TK60</accession>
<dbReference type="Proteomes" id="UP001432027">
    <property type="component" value="Unassembled WGS sequence"/>
</dbReference>
<reference evidence="1" key="1">
    <citation type="submission" date="2023-10" db="EMBL/GenBank/DDBJ databases">
        <title>Genome assembly of Pristionchus species.</title>
        <authorList>
            <person name="Yoshida K."/>
            <person name="Sommer R.J."/>
        </authorList>
    </citation>
    <scope>NUCLEOTIDE SEQUENCE</scope>
    <source>
        <strain evidence="1">RS0144</strain>
    </source>
</reference>
<feature type="non-terminal residue" evidence="1">
    <location>
        <position position="134"/>
    </location>
</feature>
<dbReference type="EMBL" id="BTSX01000004">
    <property type="protein sequence ID" value="GMS94695.1"/>
    <property type="molecule type" value="Genomic_DNA"/>
</dbReference>
<organism evidence="1 2">
    <name type="scientific">Pristionchus entomophagus</name>
    <dbReference type="NCBI Taxonomy" id="358040"/>
    <lineage>
        <taxon>Eukaryota</taxon>
        <taxon>Metazoa</taxon>
        <taxon>Ecdysozoa</taxon>
        <taxon>Nematoda</taxon>
        <taxon>Chromadorea</taxon>
        <taxon>Rhabditida</taxon>
        <taxon>Rhabditina</taxon>
        <taxon>Diplogasteromorpha</taxon>
        <taxon>Diplogasteroidea</taxon>
        <taxon>Neodiplogasteridae</taxon>
        <taxon>Pristionchus</taxon>
    </lineage>
</organism>
<evidence type="ECO:0000313" key="1">
    <source>
        <dbReference type="EMBL" id="GMS94695.1"/>
    </source>
</evidence>
<keyword evidence="2" id="KW-1185">Reference proteome</keyword>
<feature type="non-terminal residue" evidence="1">
    <location>
        <position position="1"/>
    </location>
</feature>
<comment type="caution">
    <text evidence="1">The sequence shown here is derived from an EMBL/GenBank/DDBJ whole genome shotgun (WGS) entry which is preliminary data.</text>
</comment>
<gene>
    <name evidence="1" type="ORF">PENTCL1PPCAC_16870</name>
</gene>
<protein>
    <submittedName>
        <fullName evidence="1">Uncharacterized protein</fullName>
    </submittedName>
</protein>
<name>A0AAV5TK60_9BILA</name>
<dbReference type="AlphaFoldDB" id="A0AAV5TK60"/>
<sequence length="134" mass="15684">LIKGLRQFAVEEYEHLSSKEREYLEGVDEWMRHKLNIKPLAKYLKQKKIDFDASQMSRDDFRKSVMSSCGPISSYKWNVDPSYESVEISPETSDLDAAMRTFKEREANGEDVEFSIHIDKDNKLQYEIIQKAPS</sequence>
<proteinExistence type="predicted"/>